<evidence type="ECO:0000256" key="2">
    <source>
        <dbReference type="ARBA" id="ARBA00022692"/>
    </source>
</evidence>
<evidence type="ECO:0000256" key="5">
    <source>
        <dbReference type="SAM" id="Phobius"/>
    </source>
</evidence>
<organism evidence="6 7">
    <name type="scientific">Cercophora scortea</name>
    <dbReference type="NCBI Taxonomy" id="314031"/>
    <lineage>
        <taxon>Eukaryota</taxon>
        <taxon>Fungi</taxon>
        <taxon>Dikarya</taxon>
        <taxon>Ascomycota</taxon>
        <taxon>Pezizomycotina</taxon>
        <taxon>Sordariomycetes</taxon>
        <taxon>Sordariomycetidae</taxon>
        <taxon>Sordariales</taxon>
        <taxon>Lasiosphaeriaceae</taxon>
        <taxon>Cercophora</taxon>
    </lineage>
</organism>
<dbReference type="EMBL" id="JAUEPO010000004">
    <property type="protein sequence ID" value="KAK3323200.1"/>
    <property type="molecule type" value="Genomic_DNA"/>
</dbReference>
<feature type="transmembrane region" description="Helical" evidence="5">
    <location>
        <begin position="138"/>
        <end position="157"/>
    </location>
</feature>
<evidence type="ECO:0000313" key="7">
    <source>
        <dbReference type="Proteomes" id="UP001286456"/>
    </source>
</evidence>
<keyword evidence="4 5" id="KW-0472">Membrane</keyword>
<feature type="transmembrane region" description="Helical" evidence="5">
    <location>
        <begin position="169"/>
        <end position="191"/>
    </location>
</feature>
<dbReference type="GO" id="GO:0000287">
    <property type="term" value="F:magnesium ion binding"/>
    <property type="evidence" value="ECO:0007669"/>
    <property type="project" value="TreeGrafter"/>
</dbReference>
<dbReference type="InterPro" id="IPR045863">
    <property type="entry name" value="CorA_TM1_TM2"/>
</dbReference>
<keyword evidence="2 5" id="KW-0812">Transmembrane</keyword>
<accession>A0AAE0IDN2</accession>
<dbReference type="SUPFAM" id="SSF144083">
    <property type="entry name" value="Magnesium transport protein CorA, transmembrane region"/>
    <property type="match status" value="1"/>
</dbReference>
<dbReference type="GO" id="GO:0005886">
    <property type="term" value="C:plasma membrane"/>
    <property type="evidence" value="ECO:0007669"/>
    <property type="project" value="UniProtKB-SubCell"/>
</dbReference>
<keyword evidence="7" id="KW-1185">Reference proteome</keyword>
<dbReference type="GO" id="GO:0015087">
    <property type="term" value="F:cobalt ion transmembrane transporter activity"/>
    <property type="evidence" value="ECO:0007669"/>
    <property type="project" value="TreeGrafter"/>
</dbReference>
<protein>
    <submittedName>
        <fullName evidence="6">Uncharacterized protein</fullName>
    </submittedName>
</protein>
<dbReference type="Proteomes" id="UP001286456">
    <property type="component" value="Unassembled WGS sequence"/>
</dbReference>
<comment type="subcellular location">
    <subcellularLocation>
        <location evidence="1">Cell membrane</location>
        <topology evidence="1">Multi-pass membrane protein</topology>
    </subcellularLocation>
</comment>
<evidence type="ECO:0000256" key="3">
    <source>
        <dbReference type="ARBA" id="ARBA00022989"/>
    </source>
</evidence>
<dbReference type="Pfam" id="PF01544">
    <property type="entry name" value="CorA"/>
    <property type="match status" value="1"/>
</dbReference>
<dbReference type="GO" id="GO:0015095">
    <property type="term" value="F:magnesium ion transmembrane transporter activity"/>
    <property type="evidence" value="ECO:0007669"/>
    <property type="project" value="TreeGrafter"/>
</dbReference>
<reference evidence="6" key="2">
    <citation type="submission" date="2023-06" db="EMBL/GenBank/DDBJ databases">
        <authorList>
            <consortium name="Lawrence Berkeley National Laboratory"/>
            <person name="Haridas S."/>
            <person name="Hensen N."/>
            <person name="Bonometti L."/>
            <person name="Westerberg I."/>
            <person name="Brannstrom I.O."/>
            <person name="Guillou S."/>
            <person name="Cros-Aarteil S."/>
            <person name="Calhoun S."/>
            <person name="Kuo A."/>
            <person name="Mondo S."/>
            <person name="Pangilinan J."/>
            <person name="Riley R."/>
            <person name="Labutti K."/>
            <person name="Andreopoulos B."/>
            <person name="Lipzen A."/>
            <person name="Chen C."/>
            <person name="Yanf M."/>
            <person name="Daum C."/>
            <person name="Ng V."/>
            <person name="Clum A."/>
            <person name="Steindorff A."/>
            <person name="Ohm R."/>
            <person name="Martin F."/>
            <person name="Silar P."/>
            <person name="Natvig D."/>
            <person name="Lalanne C."/>
            <person name="Gautier V."/>
            <person name="Ament-Velasquez S.L."/>
            <person name="Kruys A."/>
            <person name="Hutchinson M.I."/>
            <person name="Powell A.J."/>
            <person name="Barry K."/>
            <person name="Miller A.N."/>
            <person name="Grigoriev I.V."/>
            <person name="Debuchy R."/>
            <person name="Gladieux P."/>
            <person name="Thoren M.H."/>
            <person name="Johannesson H."/>
        </authorList>
    </citation>
    <scope>NUCLEOTIDE SEQUENCE</scope>
    <source>
        <strain evidence="6">SMH4131-1</strain>
    </source>
</reference>
<dbReference type="GO" id="GO:0050897">
    <property type="term" value="F:cobalt ion binding"/>
    <property type="evidence" value="ECO:0007669"/>
    <property type="project" value="TreeGrafter"/>
</dbReference>
<evidence type="ECO:0000256" key="1">
    <source>
        <dbReference type="ARBA" id="ARBA00004651"/>
    </source>
</evidence>
<sequence length="210" mass="23427">MAVLHEVFNESAASINQLLSAIDGKFVEYRCSLMANTTDQVALAATQGGILHAQYMLESCQMNLRCSVSFLVHMSAAAPETSEARHVTNDLINDFQFLTERVEAMVKVCENLLATATNNSNLEESRKNLRSSERTTKLTVLATVFVPLAFLSSFFGMNFAQFGQGSLDLIMFVYIAVPVGLVSLAIVFFDVQSMWDWMHGKARRYMNLLF</sequence>
<reference evidence="6" key="1">
    <citation type="journal article" date="2023" name="Mol. Phylogenet. Evol.">
        <title>Genome-scale phylogeny and comparative genomics of the fungal order Sordariales.</title>
        <authorList>
            <person name="Hensen N."/>
            <person name="Bonometti L."/>
            <person name="Westerberg I."/>
            <person name="Brannstrom I.O."/>
            <person name="Guillou S."/>
            <person name="Cros-Aarteil S."/>
            <person name="Calhoun S."/>
            <person name="Haridas S."/>
            <person name="Kuo A."/>
            <person name="Mondo S."/>
            <person name="Pangilinan J."/>
            <person name="Riley R."/>
            <person name="LaButti K."/>
            <person name="Andreopoulos B."/>
            <person name="Lipzen A."/>
            <person name="Chen C."/>
            <person name="Yan M."/>
            <person name="Daum C."/>
            <person name="Ng V."/>
            <person name="Clum A."/>
            <person name="Steindorff A."/>
            <person name="Ohm R.A."/>
            <person name="Martin F."/>
            <person name="Silar P."/>
            <person name="Natvig D.O."/>
            <person name="Lalanne C."/>
            <person name="Gautier V."/>
            <person name="Ament-Velasquez S.L."/>
            <person name="Kruys A."/>
            <person name="Hutchinson M.I."/>
            <person name="Powell A.J."/>
            <person name="Barry K."/>
            <person name="Miller A.N."/>
            <person name="Grigoriev I.V."/>
            <person name="Debuchy R."/>
            <person name="Gladieux P."/>
            <person name="Hiltunen Thoren M."/>
            <person name="Johannesson H."/>
        </authorList>
    </citation>
    <scope>NUCLEOTIDE SEQUENCE</scope>
    <source>
        <strain evidence="6">SMH4131-1</strain>
    </source>
</reference>
<dbReference type="PANTHER" id="PTHR46494">
    <property type="entry name" value="CORA FAMILY METAL ION TRANSPORTER (EUROFUNG)"/>
    <property type="match status" value="1"/>
</dbReference>
<evidence type="ECO:0000313" key="6">
    <source>
        <dbReference type="EMBL" id="KAK3323200.1"/>
    </source>
</evidence>
<gene>
    <name evidence="6" type="ORF">B0T19DRAFT_442697</name>
</gene>
<dbReference type="AlphaFoldDB" id="A0AAE0IDN2"/>
<comment type="caution">
    <text evidence="6">The sequence shown here is derived from an EMBL/GenBank/DDBJ whole genome shotgun (WGS) entry which is preliminary data.</text>
</comment>
<dbReference type="Gene3D" id="1.20.58.340">
    <property type="entry name" value="Magnesium transport protein CorA, transmembrane region"/>
    <property type="match status" value="1"/>
</dbReference>
<keyword evidence="3 5" id="KW-1133">Transmembrane helix</keyword>
<name>A0AAE0IDN2_9PEZI</name>
<proteinExistence type="predicted"/>
<evidence type="ECO:0000256" key="4">
    <source>
        <dbReference type="ARBA" id="ARBA00023136"/>
    </source>
</evidence>
<dbReference type="PANTHER" id="PTHR46494:SF1">
    <property type="entry name" value="CORA FAMILY METAL ION TRANSPORTER (EUROFUNG)"/>
    <property type="match status" value="1"/>
</dbReference>
<dbReference type="InterPro" id="IPR002523">
    <property type="entry name" value="MgTranspt_CorA/ZnTranspt_ZntB"/>
</dbReference>